<evidence type="ECO:0000256" key="1">
    <source>
        <dbReference type="SAM" id="MobiDB-lite"/>
    </source>
</evidence>
<evidence type="ECO:0000313" key="2">
    <source>
        <dbReference type="EMBL" id="GER34383.1"/>
    </source>
</evidence>
<dbReference type="AlphaFoldDB" id="A0A5A7PNC8"/>
<dbReference type="GO" id="GO:0004180">
    <property type="term" value="F:carboxypeptidase activity"/>
    <property type="evidence" value="ECO:0007669"/>
    <property type="project" value="UniProtKB-KW"/>
</dbReference>
<proteinExistence type="predicted"/>
<dbReference type="Proteomes" id="UP000325081">
    <property type="component" value="Unassembled WGS sequence"/>
</dbReference>
<name>A0A5A7PNC8_STRAF</name>
<keyword evidence="2" id="KW-0378">Hydrolase</keyword>
<feature type="region of interest" description="Disordered" evidence="1">
    <location>
        <begin position="63"/>
        <end position="105"/>
    </location>
</feature>
<dbReference type="EMBL" id="BKCP01004883">
    <property type="protein sequence ID" value="GER34383.1"/>
    <property type="molecule type" value="Genomic_DNA"/>
</dbReference>
<evidence type="ECO:0000313" key="3">
    <source>
        <dbReference type="Proteomes" id="UP000325081"/>
    </source>
</evidence>
<keyword evidence="2" id="KW-0645">Protease</keyword>
<keyword evidence="2" id="KW-0121">Carboxypeptidase</keyword>
<reference evidence="3" key="1">
    <citation type="journal article" date="2019" name="Curr. Biol.">
        <title>Genome Sequence of Striga asiatica Provides Insight into the Evolution of Plant Parasitism.</title>
        <authorList>
            <person name="Yoshida S."/>
            <person name="Kim S."/>
            <person name="Wafula E.K."/>
            <person name="Tanskanen J."/>
            <person name="Kim Y.M."/>
            <person name="Honaas L."/>
            <person name="Yang Z."/>
            <person name="Spallek T."/>
            <person name="Conn C.E."/>
            <person name="Ichihashi Y."/>
            <person name="Cheong K."/>
            <person name="Cui S."/>
            <person name="Der J.P."/>
            <person name="Gundlach H."/>
            <person name="Jiao Y."/>
            <person name="Hori C."/>
            <person name="Ishida J.K."/>
            <person name="Kasahara H."/>
            <person name="Kiba T."/>
            <person name="Kim M.S."/>
            <person name="Koo N."/>
            <person name="Laohavisit A."/>
            <person name="Lee Y.H."/>
            <person name="Lumba S."/>
            <person name="McCourt P."/>
            <person name="Mortimer J.C."/>
            <person name="Mutuku J.M."/>
            <person name="Nomura T."/>
            <person name="Sasaki-Sekimoto Y."/>
            <person name="Seto Y."/>
            <person name="Wang Y."/>
            <person name="Wakatake T."/>
            <person name="Sakakibara H."/>
            <person name="Demura T."/>
            <person name="Yamaguchi S."/>
            <person name="Yoneyama K."/>
            <person name="Manabe R.I."/>
            <person name="Nelson D.C."/>
            <person name="Schulman A.H."/>
            <person name="Timko M.P."/>
            <person name="dePamphilis C.W."/>
            <person name="Choi D."/>
            <person name="Shirasu K."/>
        </authorList>
    </citation>
    <scope>NUCLEOTIDE SEQUENCE [LARGE SCALE GENOMIC DNA]</scope>
    <source>
        <strain evidence="3">cv. UVA1</strain>
    </source>
</reference>
<comment type="caution">
    <text evidence="2">The sequence shown here is derived from an EMBL/GenBank/DDBJ whole genome shotgun (WGS) entry which is preliminary data.</text>
</comment>
<keyword evidence="3" id="KW-1185">Reference proteome</keyword>
<sequence length="204" mass="22547">MRERSSCFKNRGESVAIGWGPMAKHVDKEDEAGVWTRETKTLKELKQKFRLQYECFEYNQSTKRRVGGHGSSRRGVGGGEKSEAVSQKRGGAISQRQRAEADGPTAAGSWCLTGDCLVVGLEKREKKKKKKKKKKCLKQAKSNQPVTLLKSMAIASCRGLNLRGDKLDLTRTSDEEAQSSFFPIATPLLTIPSTFLTSFASSIT</sequence>
<organism evidence="2 3">
    <name type="scientific">Striga asiatica</name>
    <name type="common">Asiatic witchweed</name>
    <name type="synonym">Buchnera asiatica</name>
    <dbReference type="NCBI Taxonomy" id="4170"/>
    <lineage>
        <taxon>Eukaryota</taxon>
        <taxon>Viridiplantae</taxon>
        <taxon>Streptophyta</taxon>
        <taxon>Embryophyta</taxon>
        <taxon>Tracheophyta</taxon>
        <taxon>Spermatophyta</taxon>
        <taxon>Magnoliopsida</taxon>
        <taxon>eudicotyledons</taxon>
        <taxon>Gunneridae</taxon>
        <taxon>Pentapetalae</taxon>
        <taxon>asterids</taxon>
        <taxon>lamiids</taxon>
        <taxon>Lamiales</taxon>
        <taxon>Orobanchaceae</taxon>
        <taxon>Buchnereae</taxon>
        <taxon>Striga</taxon>
    </lineage>
</organism>
<gene>
    <name evidence="2" type="ORF">STAS_10605</name>
</gene>
<protein>
    <submittedName>
        <fullName evidence="2">Serine carboxypeptidase-like 51</fullName>
    </submittedName>
</protein>
<accession>A0A5A7PNC8</accession>